<evidence type="ECO:0000313" key="1">
    <source>
        <dbReference type="EMBL" id="WZB86444.1"/>
    </source>
</evidence>
<gene>
    <name evidence="1" type="ORF">WJM97_13640</name>
</gene>
<dbReference type="RefSeq" id="WP_353929358.1">
    <property type="nucleotide sequence ID" value="NZ_CP150886.1"/>
</dbReference>
<reference evidence="1 2" key="1">
    <citation type="submission" date="2024-04" db="EMBL/GenBank/DDBJ databases">
        <title>Okeanomitos corallinicola gen. &amp; sp. nov. (Nostocales, Cyanobacteria), a new toxic marine heterocyst-forming cyanobacterium from a coral reef.</title>
        <authorList>
            <person name="Li H."/>
            <person name="Li R."/>
            <person name="Kang J."/>
            <person name="Hii K.S."/>
            <person name="Mohamed H.F."/>
            <person name="Xu X."/>
            <person name="Luo Z."/>
        </authorList>
    </citation>
    <scope>NUCLEOTIDE SEQUENCE [LARGE SCALE GENOMIC DNA]</scope>
    <source>
        <strain evidence="1 2">TIOX110</strain>
    </source>
</reference>
<proteinExistence type="predicted"/>
<sequence length="73" mass="8983">MSKELPYIVPSTQPEVEEVFAVHQTSIEFYQEVQTRSEFQIYCEWYYQTAAENQRELQRMRGELNIMGWFRRR</sequence>
<protein>
    <submittedName>
        <fullName evidence="1">Uncharacterized protein</fullName>
    </submittedName>
</protein>
<keyword evidence="2" id="KW-1185">Reference proteome</keyword>
<organism evidence="1 2">
    <name type="scientific">Okeanomitos corallinicola TIOX110</name>
    <dbReference type="NCBI Taxonomy" id="3133117"/>
    <lineage>
        <taxon>Bacteria</taxon>
        <taxon>Bacillati</taxon>
        <taxon>Cyanobacteriota</taxon>
        <taxon>Cyanophyceae</taxon>
        <taxon>Nostocales</taxon>
        <taxon>Aphanizomenonaceae</taxon>
        <taxon>Okeanomitos</taxon>
    </lineage>
</organism>
<accession>A0ABZ2UMG0</accession>
<name>A0ABZ2UMG0_9CYAN</name>
<dbReference type="Proteomes" id="UP001483337">
    <property type="component" value="Chromosome"/>
</dbReference>
<dbReference type="EMBL" id="CP150886">
    <property type="protein sequence ID" value="WZB86444.1"/>
    <property type="molecule type" value="Genomic_DNA"/>
</dbReference>
<evidence type="ECO:0000313" key="2">
    <source>
        <dbReference type="Proteomes" id="UP001483337"/>
    </source>
</evidence>